<dbReference type="Proteomes" id="UP001331761">
    <property type="component" value="Unassembled WGS sequence"/>
</dbReference>
<keyword evidence="2" id="KW-1185">Reference proteome</keyword>
<dbReference type="EMBL" id="WIXE01005005">
    <property type="protein sequence ID" value="KAK5982545.1"/>
    <property type="molecule type" value="Genomic_DNA"/>
</dbReference>
<organism evidence="1 2">
    <name type="scientific">Trichostrongylus colubriformis</name>
    <name type="common">Black scour worm</name>
    <dbReference type="NCBI Taxonomy" id="6319"/>
    <lineage>
        <taxon>Eukaryota</taxon>
        <taxon>Metazoa</taxon>
        <taxon>Ecdysozoa</taxon>
        <taxon>Nematoda</taxon>
        <taxon>Chromadorea</taxon>
        <taxon>Rhabditida</taxon>
        <taxon>Rhabditina</taxon>
        <taxon>Rhabditomorpha</taxon>
        <taxon>Strongyloidea</taxon>
        <taxon>Trichostrongylidae</taxon>
        <taxon>Trichostrongylus</taxon>
    </lineage>
</organism>
<proteinExistence type="predicted"/>
<dbReference type="AlphaFoldDB" id="A0AAN8FR54"/>
<reference evidence="1 2" key="1">
    <citation type="submission" date="2019-10" db="EMBL/GenBank/DDBJ databases">
        <title>Assembly and Annotation for the nematode Trichostrongylus colubriformis.</title>
        <authorList>
            <person name="Martin J."/>
        </authorList>
    </citation>
    <scope>NUCLEOTIDE SEQUENCE [LARGE SCALE GENOMIC DNA]</scope>
    <source>
        <strain evidence="1">G859</strain>
        <tissue evidence="1">Whole worm</tissue>
    </source>
</reference>
<name>A0AAN8FR54_TRICO</name>
<feature type="non-terminal residue" evidence="1">
    <location>
        <position position="61"/>
    </location>
</feature>
<evidence type="ECO:0000313" key="2">
    <source>
        <dbReference type="Proteomes" id="UP001331761"/>
    </source>
</evidence>
<sequence length="61" mass="6482">MIKTTPPPPPPPAATTLFPDWGASLGGLQTVRPLNIKPINPIRRAVQSGLPTFPSEKTLVP</sequence>
<gene>
    <name evidence="1" type="ORF">GCK32_019987</name>
</gene>
<evidence type="ECO:0000313" key="1">
    <source>
        <dbReference type="EMBL" id="KAK5982545.1"/>
    </source>
</evidence>
<comment type="caution">
    <text evidence="1">The sequence shown here is derived from an EMBL/GenBank/DDBJ whole genome shotgun (WGS) entry which is preliminary data.</text>
</comment>
<accession>A0AAN8FR54</accession>
<protein>
    <submittedName>
        <fullName evidence="1">Uncharacterized protein</fullName>
    </submittedName>
</protein>